<sequence>MKKVILSAFILCGSLLQVVAQNPQAYKNGVIVSAHPEASRVGVDILKKGGNAVDAAVAVELALAVVYPNAGNIGGGGFMVYRGHDGKIDALDYREKAPMQARENMYWGGDGEAITELSMKGALASGVPGTIDGMIKAHAKYGSLPWEELVQPAIDLAEKGFNITEKQAGEFAKYHNDFVKYSTQGTALTAKEQWVKEELFIQPDLAETLKRVQKEGRKGFYEGKTAELIVGEMQRGNGMITLEDLKRYEAKWRTPITGEYKGLKVISMPPPSSGGIALISLFQSIEKYPLAKWGFQSEKAIQVMVEAERRVYADRAEHLGDSDFYNVPVAQLVNKAYNVGRMESMSFDKASKSSDIKAGELGGYESDETTHYCVVDKWGNAVSATTTLNNSYGSRTIVGGAGFLLNNEMDDFSVKPGTPNMYGLVGGKANAIEPEKRMLSSMSPTILEKNGKLYMVVGTPGGSTIITSVFQTILNVTEFGMNMHEAVAAPRFHHQWLPDHIDYEPTAISAGVRKALEEKGYILKERNPYGRVEGILVNKNGTYQAGADTRGDDVAKGY</sequence>
<dbReference type="SUPFAM" id="SSF56235">
    <property type="entry name" value="N-terminal nucleophile aminohydrolases (Ntn hydrolases)"/>
    <property type="match status" value="1"/>
</dbReference>
<dbReference type="Gene3D" id="3.60.20.40">
    <property type="match status" value="1"/>
</dbReference>
<evidence type="ECO:0000256" key="5">
    <source>
        <dbReference type="ARBA" id="ARBA00022801"/>
    </source>
</evidence>
<dbReference type="PRINTS" id="PR01210">
    <property type="entry name" value="GGTRANSPTASE"/>
</dbReference>
<dbReference type="PANTHER" id="PTHR43199">
    <property type="entry name" value="GLUTATHIONE HYDROLASE"/>
    <property type="match status" value="1"/>
</dbReference>
<organism evidence="13 14">
    <name type="scientific">Myroides marinus</name>
    <dbReference type="NCBI Taxonomy" id="703342"/>
    <lineage>
        <taxon>Bacteria</taxon>
        <taxon>Pseudomonadati</taxon>
        <taxon>Bacteroidota</taxon>
        <taxon>Flavobacteriia</taxon>
        <taxon>Flavobacteriales</taxon>
        <taxon>Flavobacteriaceae</taxon>
        <taxon>Myroides</taxon>
    </lineage>
</organism>
<evidence type="ECO:0000256" key="9">
    <source>
        <dbReference type="PIRSR" id="PIRSR600101-1"/>
    </source>
</evidence>
<proteinExistence type="inferred from homology"/>
<dbReference type="EC" id="2.3.2.2" evidence="11"/>
<comment type="catalytic activity">
    <reaction evidence="8 11">
        <text>an N-terminal (5-L-glutamyl)-[peptide] + an alpha-amino acid = 5-L-glutamyl amino acid + an N-terminal L-alpha-aminoacyl-[peptide]</text>
        <dbReference type="Rhea" id="RHEA:23904"/>
        <dbReference type="Rhea" id="RHEA-COMP:9780"/>
        <dbReference type="Rhea" id="RHEA-COMP:9795"/>
        <dbReference type="ChEBI" id="CHEBI:77644"/>
        <dbReference type="ChEBI" id="CHEBI:78597"/>
        <dbReference type="ChEBI" id="CHEBI:78599"/>
        <dbReference type="ChEBI" id="CHEBI:78608"/>
        <dbReference type="EC" id="2.3.2.2"/>
    </reaction>
</comment>
<dbReference type="Proteomes" id="UP000183077">
    <property type="component" value="Unassembled WGS sequence"/>
</dbReference>
<dbReference type="UniPathway" id="UPA00204"/>
<evidence type="ECO:0000256" key="1">
    <source>
        <dbReference type="ARBA" id="ARBA00001049"/>
    </source>
</evidence>
<evidence type="ECO:0000256" key="7">
    <source>
        <dbReference type="ARBA" id="ARBA00023315"/>
    </source>
</evidence>
<dbReference type="NCBIfam" id="TIGR00066">
    <property type="entry name" value="g_glut_trans"/>
    <property type="match status" value="1"/>
</dbReference>
<accession>A0A1H6WC53</accession>
<comment type="catalytic activity">
    <reaction evidence="1 11">
        <text>an S-substituted glutathione + H2O = an S-substituted L-cysteinylglycine + L-glutamate</text>
        <dbReference type="Rhea" id="RHEA:59468"/>
        <dbReference type="ChEBI" id="CHEBI:15377"/>
        <dbReference type="ChEBI" id="CHEBI:29985"/>
        <dbReference type="ChEBI" id="CHEBI:90779"/>
        <dbReference type="ChEBI" id="CHEBI:143103"/>
        <dbReference type="EC" id="3.4.19.13"/>
    </reaction>
</comment>
<dbReference type="EMBL" id="FNYS01000012">
    <property type="protein sequence ID" value="SEJ11627.1"/>
    <property type="molecule type" value="Genomic_DNA"/>
</dbReference>
<comment type="similarity">
    <text evidence="3 11">Belongs to the gamma-glutamyltransferase family.</text>
</comment>
<comment type="subunit">
    <text evidence="11">This enzyme consists of two polypeptide chains, which are synthesized in precursor form from a single polypeptide.</text>
</comment>
<dbReference type="EC" id="3.4.19.13" evidence="11"/>
<keyword evidence="4 11" id="KW-0808">Transferase</keyword>
<dbReference type="Pfam" id="PF01019">
    <property type="entry name" value="G_glu_transpept"/>
    <property type="match status" value="1"/>
</dbReference>
<feature type="signal peptide" evidence="12">
    <location>
        <begin position="1"/>
        <end position="20"/>
    </location>
</feature>
<feature type="binding site" evidence="10">
    <location>
        <begin position="387"/>
        <end position="389"/>
    </location>
    <ligand>
        <name>L-glutamate</name>
        <dbReference type="ChEBI" id="CHEBI:29985"/>
    </ligand>
</feature>
<name>A0A1H6WC53_9FLAO</name>
<keyword evidence="6 11" id="KW-0865">Zymogen</keyword>
<dbReference type="RefSeq" id="WP_074746732.1">
    <property type="nucleotide sequence ID" value="NZ_FNYS01000012.1"/>
</dbReference>
<dbReference type="GeneID" id="82257744"/>
<feature type="binding site" evidence="10">
    <location>
        <position position="462"/>
    </location>
    <ligand>
        <name>L-glutamate</name>
        <dbReference type="ChEBI" id="CHEBI:29985"/>
    </ligand>
</feature>
<evidence type="ECO:0000256" key="10">
    <source>
        <dbReference type="PIRSR" id="PIRSR600101-2"/>
    </source>
</evidence>
<evidence type="ECO:0000256" key="3">
    <source>
        <dbReference type="ARBA" id="ARBA00009381"/>
    </source>
</evidence>
<dbReference type="InterPro" id="IPR000101">
    <property type="entry name" value="GGT_peptidase"/>
</dbReference>
<gene>
    <name evidence="13" type="ORF">SAMN04488018_11295</name>
</gene>
<feature type="active site" description="Nucleophile" evidence="9">
    <location>
        <position position="369"/>
    </location>
</feature>
<comment type="PTM">
    <text evidence="11">Cleaved by autocatalysis into a large and a small subunit.</text>
</comment>
<dbReference type="InterPro" id="IPR043138">
    <property type="entry name" value="GGT_lsub"/>
</dbReference>
<dbReference type="InterPro" id="IPR043137">
    <property type="entry name" value="GGT_ssub_C"/>
</dbReference>
<dbReference type="AlphaFoldDB" id="A0A1H6WC53"/>
<comment type="pathway">
    <text evidence="11">Sulfur metabolism; glutathione metabolism.</text>
</comment>
<evidence type="ECO:0000256" key="6">
    <source>
        <dbReference type="ARBA" id="ARBA00023145"/>
    </source>
</evidence>
<feature type="binding site" evidence="10">
    <location>
        <position position="94"/>
    </location>
    <ligand>
        <name>L-glutamate</name>
        <dbReference type="ChEBI" id="CHEBI:29985"/>
    </ligand>
</feature>
<dbReference type="GO" id="GO:0103068">
    <property type="term" value="F:leukotriene C4 gamma-glutamyl transferase activity"/>
    <property type="evidence" value="ECO:0007669"/>
    <property type="project" value="UniProtKB-EC"/>
</dbReference>
<evidence type="ECO:0000256" key="4">
    <source>
        <dbReference type="ARBA" id="ARBA00022679"/>
    </source>
</evidence>
<dbReference type="GO" id="GO:0006750">
    <property type="term" value="P:glutathione biosynthetic process"/>
    <property type="evidence" value="ECO:0007669"/>
    <property type="project" value="UniProtKB-KW"/>
</dbReference>
<comment type="catalytic activity">
    <reaction evidence="2 11">
        <text>glutathione + H2O = L-cysteinylglycine + L-glutamate</text>
        <dbReference type="Rhea" id="RHEA:28807"/>
        <dbReference type="ChEBI" id="CHEBI:15377"/>
        <dbReference type="ChEBI" id="CHEBI:29985"/>
        <dbReference type="ChEBI" id="CHEBI:57925"/>
        <dbReference type="ChEBI" id="CHEBI:61694"/>
        <dbReference type="EC" id="3.4.19.13"/>
    </reaction>
</comment>
<evidence type="ECO:0000256" key="2">
    <source>
        <dbReference type="ARBA" id="ARBA00001089"/>
    </source>
</evidence>
<keyword evidence="11" id="KW-0317">Glutathione biosynthesis</keyword>
<reference evidence="13 14" key="1">
    <citation type="submission" date="2016-10" db="EMBL/GenBank/DDBJ databases">
        <authorList>
            <person name="de Groot N.N."/>
        </authorList>
    </citation>
    <scope>NUCLEOTIDE SEQUENCE [LARGE SCALE GENOMIC DNA]</scope>
    <source>
        <strain evidence="13 14">DSM 23048</strain>
    </source>
</reference>
<evidence type="ECO:0000256" key="8">
    <source>
        <dbReference type="ARBA" id="ARBA00047417"/>
    </source>
</evidence>
<dbReference type="GO" id="GO:0006751">
    <property type="term" value="P:glutathione catabolic process"/>
    <property type="evidence" value="ECO:0007669"/>
    <property type="project" value="UniProtKB-UniRule"/>
</dbReference>
<feature type="binding site" evidence="10">
    <location>
        <begin position="440"/>
        <end position="441"/>
    </location>
    <ligand>
        <name>L-glutamate</name>
        <dbReference type="ChEBI" id="CHEBI:29985"/>
    </ligand>
</feature>
<dbReference type="InterPro" id="IPR029055">
    <property type="entry name" value="Ntn_hydrolases_N"/>
</dbReference>
<dbReference type="PANTHER" id="PTHR43199:SF1">
    <property type="entry name" value="GLUTATHIONE HYDROLASE PROENZYME"/>
    <property type="match status" value="1"/>
</dbReference>
<protein>
    <recommendedName>
        <fullName evidence="11">Glutathione hydrolase proenzyme</fullName>
        <ecNumber evidence="11">2.3.2.2</ecNumber>
        <ecNumber evidence="11">3.4.19.13</ecNumber>
    </recommendedName>
    <component>
        <recommendedName>
            <fullName evidence="11">Glutathione hydrolase large chain</fullName>
        </recommendedName>
    </component>
    <component>
        <recommendedName>
            <fullName evidence="11">Glutathione hydrolase small chain</fullName>
        </recommendedName>
    </component>
</protein>
<feature type="chain" id="PRO_5010307509" description="Glutathione hydrolase proenzyme" evidence="12">
    <location>
        <begin position="21"/>
        <end position="558"/>
    </location>
</feature>
<evidence type="ECO:0000256" key="12">
    <source>
        <dbReference type="SAM" id="SignalP"/>
    </source>
</evidence>
<feature type="binding site" evidence="10">
    <location>
        <position position="411"/>
    </location>
    <ligand>
        <name>L-glutamate</name>
        <dbReference type="ChEBI" id="CHEBI:29985"/>
    </ligand>
</feature>
<evidence type="ECO:0000313" key="13">
    <source>
        <dbReference type="EMBL" id="SEJ11627.1"/>
    </source>
</evidence>
<evidence type="ECO:0000256" key="11">
    <source>
        <dbReference type="RuleBase" id="RU368036"/>
    </source>
</evidence>
<keyword evidence="7 11" id="KW-0012">Acyltransferase</keyword>
<dbReference type="InterPro" id="IPR051792">
    <property type="entry name" value="GGT_bact"/>
</dbReference>
<dbReference type="GO" id="GO:0036374">
    <property type="term" value="F:glutathione hydrolase activity"/>
    <property type="evidence" value="ECO:0007669"/>
    <property type="project" value="UniProtKB-UniRule"/>
</dbReference>
<keyword evidence="12" id="KW-0732">Signal</keyword>
<dbReference type="Gene3D" id="1.10.246.130">
    <property type="match status" value="1"/>
</dbReference>
<keyword evidence="5 11" id="KW-0378">Hydrolase</keyword>
<evidence type="ECO:0000313" key="14">
    <source>
        <dbReference type="Proteomes" id="UP000183077"/>
    </source>
</evidence>